<dbReference type="OrthoDB" id="2901184at2759"/>
<comment type="subcellular location">
    <subcellularLocation>
        <location evidence="1">Membrane</location>
        <topology evidence="1">Multi-pass membrane protein</topology>
    </subcellularLocation>
</comment>
<feature type="transmembrane region" description="Helical" evidence="6">
    <location>
        <begin position="277"/>
        <end position="300"/>
    </location>
</feature>
<evidence type="ECO:0000256" key="3">
    <source>
        <dbReference type="ARBA" id="ARBA00022989"/>
    </source>
</evidence>
<evidence type="ECO:0000256" key="4">
    <source>
        <dbReference type="ARBA" id="ARBA00023136"/>
    </source>
</evidence>
<protein>
    <submittedName>
        <fullName evidence="7">C4-dicarboxylate/malic acid transporter, putative</fullName>
    </submittedName>
</protein>
<evidence type="ECO:0000313" key="7">
    <source>
        <dbReference type="EMBL" id="EAW13336.1"/>
    </source>
</evidence>
<dbReference type="OMA" id="FYHYPYT"/>
<evidence type="ECO:0000256" key="6">
    <source>
        <dbReference type="SAM" id="Phobius"/>
    </source>
</evidence>
<keyword evidence="2 6" id="KW-0812">Transmembrane</keyword>
<dbReference type="AlphaFoldDB" id="A1C912"/>
<keyword evidence="4 6" id="KW-0472">Membrane</keyword>
<name>A1C912_ASPCL</name>
<gene>
    <name evidence="7" type="ORF">ACLA_053820</name>
</gene>
<feature type="transmembrane region" description="Helical" evidence="6">
    <location>
        <begin position="102"/>
        <end position="123"/>
    </location>
</feature>
<dbReference type="CDD" id="cd09317">
    <property type="entry name" value="TDT_Mae1_like"/>
    <property type="match status" value="1"/>
</dbReference>
<proteinExistence type="predicted"/>
<feature type="region of interest" description="Disordered" evidence="5">
    <location>
        <begin position="428"/>
        <end position="449"/>
    </location>
</feature>
<feature type="compositionally biased region" description="Polar residues" evidence="5">
    <location>
        <begin position="434"/>
        <end position="449"/>
    </location>
</feature>
<feature type="transmembrane region" description="Helical" evidence="6">
    <location>
        <begin position="209"/>
        <end position="229"/>
    </location>
</feature>
<keyword evidence="3 6" id="KW-1133">Transmembrane helix</keyword>
<dbReference type="InterPro" id="IPR038665">
    <property type="entry name" value="Voltage-dep_anion_channel_sf"/>
</dbReference>
<feature type="transmembrane region" description="Helical" evidence="6">
    <location>
        <begin position="320"/>
        <end position="342"/>
    </location>
</feature>
<dbReference type="GeneID" id="4706994"/>
<dbReference type="PANTHER" id="PTHR31162">
    <property type="entry name" value="MALIC ACID TRANSPORT PROTEIN-RELATED"/>
    <property type="match status" value="1"/>
</dbReference>
<reference evidence="7 8" key="1">
    <citation type="journal article" date="2008" name="PLoS Genet.">
        <title>Genomic islands in the pathogenic filamentous fungus Aspergillus fumigatus.</title>
        <authorList>
            <person name="Fedorova N.D."/>
            <person name="Khaldi N."/>
            <person name="Joardar V.S."/>
            <person name="Maiti R."/>
            <person name="Amedeo P."/>
            <person name="Anderson M.J."/>
            <person name="Crabtree J."/>
            <person name="Silva J.C."/>
            <person name="Badger J.H."/>
            <person name="Albarraq A."/>
            <person name="Angiuoli S."/>
            <person name="Bussey H."/>
            <person name="Bowyer P."/>
            <person name="Cotty P.J."/>
            <person name="Dyer P.S."/>
            <person name="Egan A."/>
            <person name="Galens K."/>
            <person name="Fraser-Liggett C.M."/>
            <person name="Haas B.J."/>
            <person name="Inman J.M."/>
            <person name="Kent R."/>
            <person name="Lemieux S."/>
            <person name="Malavazi I."/>
            <person name="Orvis J."/>
            <person name="Roemer T."/>
            <person name="Ronning C.M."/>
            <person name="Sundaram J.P."/>
            <person name="Sutton G."/>
            <person name="Turner G."/>
            <person name="Venter J.C."/>
            <person name="White O.R."/>
            <person name="Whitty B.R."/>
            <person name="Youngman P."/>
            <person name="Wolfe K.H."/>
            <person name="Goldman G.H."/>
            <person name="Wortman J.R."/>
            <person name="Jiang B."/>
            <person name="Denning D.W."/>
            <person name="Nierman W.C."/>
        </authorList>
    </citation>
    <scope>NUCLEOTIDE SEQUENCE [LARGE SCALE GENOMIC DNA]</scope>
    <source>
        <strain evidence="8">ATCC 1007 / CBS 513.65 / DSM 816 / NCTC 3887 / NRRL 1</strain>
    </source>
</reference>
<sequence>MTDEDRVVRNNEVSLLPPIRGREVQQARSSALEALHNPSFCRYKDESVPLSRMETEASAAFLSWKKRVRHFTWAFFTLSMSTGGIANALYNVPYKFRGLETIGIIVFLFNIALYIITWALLLLRFYLYPYTFKLSLTHPTESLFVPASIVSFGTILINISQYGPSATGPWLTYTVGVLFWIDVVLAVVFSAGIYLLLWSTQTFTIAQMTPIWIFPAYPMLIIGPHAGILSSKLDPSQALPIIIGGTTVQGVGFLVSLTVYSAYIYRLMSQKLPKENVRPGMFVSVGPSAFTVSGLVTMAANAERCFPDHFMGNGPLAASILKVVTNFVCLWLWGLAIFFFLIATSAHWSTIGPRRMEFSMAWFSFVFPNTALITATFAIGKAFSCKPILVIGCVMTVALILMYIFVFIMMIRAIVIRQIMWPQKGEDKDEGGFQINQIKPESPGEQTPV</sequence>
<evidence type="ECO:0000256" key="1">
    <source>
        <dbReference type="ARBA" id="ARBA00004141"/>
    </source>
</evidence>
<dbReference type="InterPro" id="IPR004695">
    <property type="entry name" value="SLAC1/Mae1/Ssu1/TehA"/>
</dbReference>
<feature type="transmembrane region" description="Helical" evidence="6">
    <location>
        <begin position="362"/>
        <end position="383"/>
    </location>
</feature>
<accession>A1C912</accession>
<dbReference type="GO" id="GO:0016020">
    <property type="term" value="C:membrane"/>
    <property type="evidence" value="ECO:0007669"/>
    <property type="project" value="UniProtKB-SubCell"/>
</dbReference>
<evidence type="ECO:0000256" key="5">
    <source>
        <dbReference type="SAM" id="MobiDB-lite"/>
    </source>
</evidence>
<feature type="transmembrane region" description="Helical" evidence="6">
    <location>
        <begin position="71"/>
        <end position="90"/>
    </location>
</feature>
<dbReference type="KEGG" id="act:ACLA_053820"/>
<dbReference type="STRING" id="344612.A1C912"/>
<feature type="transmembrane region" description="Helical" evidence="6">
    <location>
        <begin position="389"/>
        <end position="415"/>
    </location>
</feature>
<dbReference type="VEuPathDB" id="FungiDB:ACLA_053820"/>
<dbReference type="EMBL" id="DS027048">
    <property type="protein sequence ID" value="EAW13336.1"/>
    <property type="molecule type" value="Genomic_DNA"/>
</dbReference>
<dbReference type="Pfam" id="PF03595">
    <property type="entry name" value="SLAC1"/>
    <property type="match status" value="1"/>
</dbReference>
<dbReference type="PANTHER" id="PTHR31162:SF3">
    <property type="entry name" value="TRANSPORTER_MALIC ACID TRANSPORT PROTEIN, PUTATIVE-RELATED"/>
    <property type="match status" value="1"/>
</dbReference>
<dbReference type="HOGENOM" id="CLU_030057_2_1_1"/>
<dbReference type="RefSeq" id="XP_001274762.1">
    <property type="nucleotide sequence ID" value="XM_001274761.1"/>
</dbReference>
<feature type="transmembrane region" description="Helical" evidence="6">
    <location>
        <begin position="241"/>
        <end position="265"/>
    </location>
</feature>
<dbReference type="eggNOG" id="ENOG502R08Y">
    <property type="taxonomic scope" value="Eukaryota"/>
</dbReference>
<dbReference type="GO" id="GO:0015140">
    <property type="term" value="F:malate transmembrane transporter activity"/>
    <property type="evidence" value="ECO:0007669"/>
    <property type="project" value="InterPro"/>
</dbReference>
<keyword evidence="8" id="KW-1185">Reference proteome</keyword>
<dbReference type="Proteomes" id="UP000006701">
    <property type="component" value="Unassembled WGS sequence"/>
</dbReference>
<evidence type="ECO:0000313" key="8">
    <source>
        <dbReference type="Proteomes" id="UP000006701"/>
    </source>
</evidence>
<evidence type="ECO:0000256" key="2">
    <source>
        <dbReference type="ARBA" id="ARBA00022692"/>
    </source>
</evidence>
<feature type="transmembrane region" description="Helical" evidence="6">
    <location>
        <begin position="143"/>
        <end position="164"/>
    </location>
</feature>
<organism evidence="7 8">
    <name type="scientific">Aspergillus clavatus (strain ATCC 1007 / CBS 513.65 / DSM 816 / NCTC 3887 / NRRL 1 / QM 1276 / 107)</name>
    <dbReference type="NCBI Taxonomy" id="344612"/>
    <lineage>
        <taxon>Eukaryota</taxon>
        <taxon>Fungi</taxon>
        <taxon>Dikarya</taxon>
        <taxon>Ascomycota</taxon>
        <taxon>Pezizomycotina</taxon>
        <taxon>Eurotiomycetes</taxon>
        <taxon>Eurotiomycetidae</taxon>
        <taxon>Eurotiales</taxon>
        <taxon>Aspergillaceae</taxon>
        <taxon>Aspergillus</taxon>
        <taxon>Aspergillus subgen. Fumigati</taxon>
    </lineage>
</organism>
<dbReference type="InterPro" id="IPR030185">
    <property type="entry name" value="Mae1"/>
</dbReference>
<feature type="transmembrane region" description="Helical" evidence="6">
    <location>
        <begin position="170"/>
        <end position="197"/>
    </location>
</feature>
<dbReference type="Gene3D" id="1.50.10.150">
    <property type="entry name" value="Voltage-dependent anion channel"/>
    <property type="match status" value="1"/>
</dbReference>